<gene>
    <name evidence="5" type="ORF">D0U04_06410</name>
</gene>
<dbReference type="InterPro" id="IPR018356">
    <property type="entry name" value="Tscrpt_reg_HTH_DeoR_CS"/>
</dbReference>
<dbReference type="Proteomes" id="UP000264294">
    <property type="component" value="Unassembled WGS sequence"/>
</dbReference>
<dbReference type="SUPFAM" id="SSF46785">
    <property type="entry name" value="Winged helix' DNA-binding domain"/>
    <property type="match status" value="1"/>
</dbReference>
<dbReference type="EMBL" id="QVOD01000005">
    <property type="protein sequence ID" value="RFT67844.1"/>
    <property type="molecule type" value="Genomic_DNA"/>
</dbReference>
<keyword evidence="6" id="KW-1185">Reference proteome</keyword>
<accession>A0ABX9L0G8</accession>
<protein>
    <submittedName>
        <fullName evidence="5">DeoR/GlpR transcriptional regulator</fullName>
    </submittedName>
</protein>
<reference evidence="5 6" key="1">
    <citation type="submission" date="2018-08" db="EMBL/GenBank/DDBJ databases">
        <title>Bacillus clarus sp. nov. strain PS00077A.</title>
        <authorList>
            <person name="Mendez Acevedo M."/>
            <person name="Carroll L."/>
            <person name="Mukherjee M."/>
            <person name="Wiedmann M."/>
            <person name="Kovac J."/>
        </authorList>
    </citation>
    <scope>NUCLEOTIDE SEQUENCE [LARGE SCALE GENOMIC DNA]</scope>
    <source>
        <strain evidence="5 6">PS00077A</strain>
    </source>
</reference>
<evidence type="ECO:0000256" key="1">
    <source>
        <dbReference type="ARBA" id="ARBA00023015"/>
    </source>
</evidence>
<dbReference type="PRINTS" id="PR00037">
    <property type="entry name" value="HTHLACR"/>
</dbReference>
<comment type="caution">
    <text evidence="5">The sequence shown here is derived from an EMBL/GenBank/DDBJ whole genome shotgun (WGS) entry which is preliminary data.</text>
</comment>
<dbReference type="Gene3D" id="1.10.10.10">
    <property type="entry name" value="Winged helix-like DNA-binding domain superfamily/Winged helix DNA-binding domain"/>
    <property type="match status" value="1"/>
</dbReference>
<evidence type="ECO:0000313" key="6">
    <source>
        <dbReference type="Proteomes" id="UP000264294"/>
    </source>
</evidence>
<keyword evidence="2" id="KW-0238">DNA-binding</keyword>
<dbReference type="Pfam" id="PF08220">
    <property type="entry name" value="HTH_DeoR"/>
    <property type="match status" value="1"/>
</dbReference>
<dbReference type="InterPro" id="IPR014036">
    <property type="entry name" value="DeoR-like_C"/>
</dbReference>
<dbReference type="SMART" id="SM00420">
    <property type="entry name" value="HTH_DEOR"/>
    <property type="match status" value="1"/>
</dbReference>
<dbReference type="InterPro" id="IPR050313">
    <property type="entry name" value="Carb_Metab_HTH_regulators"/>
</dbReference>
<dbReference type="SMART" id="SM01134">
    <property type="entry name" value="DeoRC"/>
    <property type="match status" value="1"/>
</dbReference>
<sequence>MVDFCGRFHYTVIKEEVNDMLTPERHQIILKLVKEMKVVKLQELVERTQSSESTIRRDLAQLEKQRLLKRVHGGAAILTGKGQEPTMIEKSSKNIHIKQQIASCAASFVEQGDCIYLDAGSTTLEMIPFLINKDVTVVTNGLMHIEALVENNIRAYLLGGMMKSRTKALIGAMALESMQQYRFDKCFLGANGVHEQLGYTTPDPEEALLKKTALTLANEGYFLIDESKFSEVAFAKIANVEEANIITNILEIDLEKYKRKTNVIEADKQ</sequence>
<dbReference type="PANTHER" id="PTHR30363:SF56">
    <property type="entry name" value="TRANSCRIPTIONAL REGULATOR, DEOR FAMILY"/>
    <property type="match status" value="1"/>
</dbReference>
<dbReference type="SUPFAM" id="SSF100950">
    <property type="entry name" value="NagB/RpiA/CoA transferase-like"/>
    <property type="match status" value="1"/>
</dbReference>
<dbReference type="InterPro" id="IPR037171">
    <property type="entry name" value="NagB/RpiA_transferase-like"/>
</dbReference>
<name>A0ABX9L0G8_9BACI</name>
<organism evidence="5 6">
    <name type="scientific">Bacillus clarus</name>
    <dbReference type="NCBI Taxonomy" id="2338372"/>
    <lineage>
        <taxon>Bacteria</taxon>
        <taxon>Bacillati</taxon>
        <taxon>Bacillota</taxon>
        <taxon>Bacilli</taxon>
        <taxon>Bacillales</taxon>
        <taxon>Bacillaceae</taxon>
        <taxon>Bacillus</taxon>
        <taxon>Bacillus cereus group</taxon>
    </lineage>
</organism>
<evidence type="ECO:0000256" key="2">
    <source>
        <dbReference type="ARBA" id="ARBA00023125"/>
    </source>
</evidence>
<keyword evidence="1" id="KW-0805">Transcription regulation</keyword>
<dbReference type="Gene3D" id="3.40.50.1360">
    <property type="match status" value="1"/>
</dbReference>
<dbReference type="InterPro" id="IPR036390">
    <property type="entry name" value="WH_DNA-bd_sf"/>
</dbReference>
<evidence type="ECO:0000256" key="3">
    <source>
        <dbReference type="ARBA" id="ARBA00023163"/>
    </source>
</evidence>
<dbReference type="InterPro" id="IPR036388">
    <property type="entry name" value="WH-like_DNA-bd_sf"/>
</dbReference>
<dbReference type="PROSITE" id="PS00894">
    <property type="entry name" value="HTH_DEOR_1"/>
    <property type="match status" value="1"/>
</dbReference>
<dbReference type="PANTHER" id="PTHR30363">
    <property type="entry name" value="HTH-TYPE TRANSCRIPTIONAL REGULATOR SRLR-RELATED"/>
    <property type="match status" value="1"/>
</dbReference>
<evidence type="ECO:0000313" key="5">
    <source>
        <dbReference type="EMBL" id="RFT67844.1"/>
    </source>
</evidence>
<evidence type="ECO:0000259" key="4">
    <source>
        <dbReference type="PROSITE" id="PS51000"/>
    </source>
</evidence>
<dbReference type="Pfam" id="PF00455">
    <property type="entry name" value="DeoRC"/>
    <property type="match status" value="1"/>
</dbReference>
<proteinExistence type="predicted"/>
<dbReference type="InterPro" id="IPR001034">
    <property type="entry name" value="DeoR_HTH"/>
</dbReference>
<feature type="domain" description="HTH deoR-type" evidence="4">
    <location>
        <begin position="22"/>
        <end position="77"/>
    </location>
</feature>
<keyword evidence="3" id="KW-0804">Transcription</keyword>
<dbReference type="PROSITE" id="PS51000">
    <property type="entry name" value="HTH_DEOR_2"/>
    <property type="match status" value="1"/>
</dbReference>